<dbReference type="RefSeq" id="WP_179793735.1">
    <property type="nucleotide sequence ID" value="NZ_BAABHP010000007.1"/>
</dbReference>
<dbReference type="PANTHER" id="PTHR44846:SF17">
    <property type="entry name" value="GNTR-FAMILY TRANSCRIPTIONAL REGULATOR"/>
    <property type="match status" value="1"/>
</dbReference>
<keyword evidence="3" id="KW-0804">Transcription</keyword>
<dbReference type="PRINTS" id="PR00035">
    <property type="entry name" value="HTHGNTR"/>
</dbReference>
<feature type="domain" description="HTH gntR-type" evidence="4">
    <location>
        <begin position="1"/>
        <end position="69"/>
    </location>
</feature>
<accession>A0A7Y9DV43</accession>
<proteinExistence type="predicted"/>
<protein>
    <submittedName>
        <fullName evidence="5">GntR family transcriptional regulator</fullName>
    </submittedName>
</protein>
<dbReference type="SUPFAM" id="SSF64288">
    <property type="entry name" value="Chorismate lyase-like"/>
    <property type="match status" value="1"/>
</dbReference>
<dbReference type="GO" id="GO:0003700">
    <property type="term" value="F:DNA-binding transcription factor activity"/>
    <property type="evidence" value="ECO:0007669"/>
    <property type="project" value="InterPro"/>
</dbReference>
<dbReference type="AlphaFoldDB" id="A0A7Y9DV43"/>
<dbReference type="SUPFAM" id="SSF46785">
    <property type="entry name" value="Winged helix' DNA-binding domain"/>
    <property type="match status" value="1"/>
</dbReference>
<gene>
    <name evidence="5" type="ORF">BJ983_002091</name>
</gene>
<dbReference type="SMART" id="SM00866">
    <property type="entry name" value="UTRA"/>
    <property type="match status" value="1"/>
</dbReference>
<keyword evidence="6" id="KW-1185">Reference proteome</keyword>
<keyword evidence="2" id="KW-0238">DNA-binding</keyword>
<reference evidence="5 6" key="1">
    <citation type="submission" date="2020-07" db="EMBL/GenBank/DDBJ databases">
        <title>Sequencing the genomes of 1000 actinobacteria strains.</title>
        <authorList>
            <person name="Klenk H.-P."/>
        </authorList>
    </citation>
    <scope>NUCLEOTIDE SEQUENCE [LARGE SCALE GENOMIC DNA]</scope>
    <source>
        <strain evidence="5 6">DSM 45772</strain>
    </source>
</reference>
<dbReference type="PANTHER" id="PTHR44846">
    <property type="entry name" value="MANNOSYL-D-GLYCERATE TRANSPORT/METABOLISM SYSTEM REPRESSOR MNGR-RELATED"/>
    <property type="match status" value="1"/>
</dbReference>
<dbReference type="GO" id="GO:0003677">
    <property type="term" value="F:DNA binding"/>
    <property type="evidence" value="ECO:0007669"/>
    <property type="project" value="UniProtKB-KW"/>
</dbReference>
<dbReference type="InterPro" id="IPR036390">
    <property type="entry name" value="WH_DNA-bd_sf"/>
</dbReference>
<comment type="caution">
    <text evidence="5">The sequence shown here is derived from an EMBL/GenBank/DDBJ whole genome shotgun (WGS) entry which is preliminary data.</text>
</comment>
<evidence type="ECO:0000256" key="3">
    <source>
        <dbReference type="ARBA" id="ARBA00023163"/>
    </source>
</evidence>
<dbReference type="InterPro" id="IPR011663">
    <property type="entry name" value="UTRA"/>
</dbReference>
<name>A0A7Y9DV43_9PSEU</name>
<dbReference type="InterPro" id="IPR050679">
    <property type="entry name" value="Bact_HTH_transcr_reg"/>
</dbReference>
<dbReference type="Gene3D" id="1.10.10.10">
    <property type="entry name" value="Winged helix-like DNA-binding domain superfamily/Winged helix DNA-binding domain"/>
    <property type="match status" value="1"/>
</dbReference>
<dbReference type="PROSITE" id="PS50949">
    <property type="entry name" value="HTH_GNTR"/>
    <property type="match status" value="1"/>
</dbReference>
<sequence>MPESRVTRVAAEVERLCRVLGPGALLPGERELAETCAVSRSTVRLALADLTSRRVVERRHGAGTYARRTAPAHPLDAVSFHDDMARRGLRPATRVLWGDELPADDDLAAGLEIRTKDPVVRIARLRLADDEPMAREVLHVPGAVAPGLCASDLDGGASWYELLEIRYGRRIADGCQTAEPVLVLGEDAVLLDVPPGSPAWRFVRTSRDEGGQVVERVDALVRADRYLVELPITRPRGRGR</sequence>
<dbReference type="Pfam" id="PF00392">
    <property type="entry name" value="GntR"/>
    <property type="match status" value="1"/>
</dbReference>
<dbReference type="Pfam" id="PF07702">
    <property type="entry name" value="UTRA"/>
    <property type="match status" value="1"/>
</dbReference>
<dbReference type="Proteomes" id="UP000535890">
    <property type="component" value="Unassembled WGS sequence"/>
</dbReference>
<dbReference type="SMART" id="SM00345">
    <property type="entry name" value="HTH_GNTR"/>
    <property type="match status" value="1"/>
</dbReference>
<keyword evidence="1" id="KW-0805">Transcription regulation</keyword>
<evidence type="ECO:0000313" key="5">
    <source>
        <dbReference type="EMBL" id="NYD35989.1"/>
    </source>
</evidence>
<evidence type="ECO:0000259" key="4">
    <source>
        <dbReference type="PROSITE" id="PS50949"/>
    </source>
</evidence>
<organism evidence="5 6">
    <name type="scientific">Actinomycetospora corticicola</name>
    <dbReference type="NCBI Taxonomy" id="663602"/>
    <lineage>
        <taxon>Bacteria</taxon>
        <taxon>Bacillati</taxon>
        <taxon>Actinomycetota</taxon>
        <taxon>Actinomycetes</taxon>
        <taxon>Pseudonocardiales</taxon>
        <taxon>Pseudonocardiaceae</taxon>
        <taxon>Actinomycetospora</taxon>
    </lineage>
</organism>
<dbReference type="GO" id="GO:0045892">
    <property type="term" value="P:negative regulation of DNA-templated transcription"/>
    <property type="evidence" value="ECO:0007669"/>
    <property type="project" value="TreeGrafter"/>
</dbReference>
<evidence type="ECO:0000256" key="1">
    <source>
        <dbReference type="ARBA" id="ARBA00023015"/>
    </source>
</evidence>
<evidence type="ECO:0000256" key="2">
    <source>
        <dbReference type="ARBA" id="ARBA00023125"/>
    </source>
</evidence>
<dbReference type="EMBL" id="JACCBN010000001">
    <property type="protein sequence ID" value="NYD35989.1"/>
    <property type="molecule type" value="Genomic_DNA"/>
</dbReference>
<evidence type="ECO:0000313" key="6">
    <source>
        <dbReference type="Proteomes" id="UP000535890"/>
    </source>
</evidence>
<dbReference type="InterPro" id="IPR036388">
    <property type="entry name" value="WH-like_DNA-bd_sf"/>
</dbReference>
<dbReference type="InterPro" id="IPR028978">
    <property type="entry name" value="Chorismate_lyase_/UTRA_dom_sf"/>
</dbReference>
<dbReference type="Gene3D" id="3.40.1410.10">
    <property type="entry name" value="Chorismate lyase-like"/>
    <property type="match status" value="1"/>
</dbReference>
<dbReference type="InterPro" id="IPR000524">
    <property type="entry name" value="Tscrpt_reg_HTH_GntR"/>
</dbReference>